<sequence>MRSAWAQRLWRWLQGMLVDCPRFMVCPWCLSAPLPVPGSAKIRLLRCPARGVEDWGESQSQDGRKASVLRVAAAEGWLDGGATDTGTQQCAAVWLE</sequence>
<protein>
    <recommendedName>
        <fullName evidence="4">Secreted protein</fullName>
    </recommendedName>
</protein>
<dbReference type="Proteomes" id="UP000008021">
    <property type="component" value="Chromosome 4"/>
</dbReference>
<accession>A0A0E0DAL1</accession>
<proteinExistence type="predicted"/>
<evidence type="ECO:0000256" key="1">
    <source>
        <dbReference type="SAM" id="SignalP"/>
    </source>
</evidence>
<organism evidence="2">
    <name type="scientific">Oryza meridionalis</name>
    <dbReference type="NCBI Taxonomy" id="40149"/>
    <lineage>
        <taxon>Eukaryota</taxon>
        <taxon>Viridiplantae</taxon>
        <taxon>Streptophyta</taxon>
        <taxon>Embryophyta</taxon>
        <taxon>Tracheophyta</taxon>
        <taxon>Spermatophyta</taxon>
        <taxon>Magnoliopsida</taxon>
        <taxon>Liliopsida</taxon>
        <taxon>Poales</taxon>
        <taxon>Poaceae</taxon>
        <taxon>BOP clade</taxon>
        <taxon>Oryzoideae</taxon>
        <taxon>Oryzeae</taxon>
        <taxon>Oryzinae</taxon>
        <taxon>Oryza</taxon>
    </lineage>
</organism>
<reference evidence="2" key="1">
    <citation type="submission" date="2015-04" db="UniProtKB">
        <authorList>
            <consortium name="EnsemblPlants"/>
        </authorList>
    </citation>
    <scope>IDENTIFICATION</scope>
</reference>
<reference evidence="2" key="2">
    <citation type="submission" date="2018-05" db="EMBL/GenBank/DDBJ databases">
        <title>OmerRS3 (Oryza meridionalis Reference Sequence Version 3).</title>
        <authorList>
            <person name="Zhang J."/>
            <person name="Kudrna D."/>
            <person name="Lee S."/>
            <person name="Talag J."/>
            <person name="Welchert J."/>
            <person name="Wing R.A."/>
        </authorList>
    </citation>
    <scope>NUCLEOTIDE SEQUENCE [LARGE SCALE GENOMIC DNA]</scope>
    <source>
        <strain evidence="2">cv. OR44</strain>
    </source>
</reference>
<keyword evidence="1" id="KW-0732">Signal</keyword>
<dbReference type="HOGENOM" id="CLU_2403495_0_0_1"/>
<dbReference type="EnsemblPlants" id="OMERI04G02030.1">
    <property type="protein sequence ID" value="OMERI04G02030.1"/>
    <property type="gene ID" value="OMERI04G02030"/>
</dbReference>
<name>A0A0E0DAL1_9ORYZ</name>
<evidence type="ECO:0008006" key="4">
    <source>
        <dbReference type="Google" id="ProtNLM"/>
    </source>
</evidence>
<evidence type="ECO:0000313" key="3">
    <source>
        <dbReference type="Proteomes" id="UP000008021"/>
    </source>
</evidence>
<evidence type="ECO:0000313" key="2">
    <source>
        <dbReference type="EnsemblPlants" id="OMERI04G02030.1"/>
    </source>
</evidence>
<dbReference type="AlphaFoldDB" id="A0A0E0DAL1"/>
<feature type="chain" id="PRO_5013220970" description="Secreted protein" evidence="1">
    <location>
        <begin position="16"/>
        <end position="96"/>
    </location>
</feature>
<keyword evidence="3" id="KW-1185">Reference proteome</keyword>
<feature type="signal peptide" evidence="1">
    <location>
        <begin position="1"/>
        <end position="15"/>
    </location>
</feature>
<dbReference type="Gramene" id="OMERI04G02030.1">
    <property type="protein sequence ID" value="OMERI04G02030.1"/>
    <property type="gene ID" value="OMERI04G02030"/>
</dbReference>